<dbReference type="Proteomes" id="UP000196778">
    <property type="component" value="Unassembled WGS sequence"/>
</dbReference>
<evidence type="ECO:0000313" key="1">
    <source>
        <dbReference type="EMBL" id="SJN33434.1"/>
    </source>
</evidence>
<dbReference type="SFLD" id="SFLDS00003">
    <property type="entry name" value="Haloacid_Dehalogenase"/>
    <property type="match status" value="1"/>
</dbReference>
<dbReference type="OrthoDB" id="9800058at2"/>
<dbReference type="PRINTS" id="PR00413">
    <property type="entry name" value="HADHALOGNASE"/>
</dbReference>
<dbReference type="Gene3D" id="1.10.150.240">
    <property type="entry name" value="Putative phosphatase, domain 2"/>
    <property type="match status" value="1"/>
</dbReference>
<gene>
    <name evidence="1" type="ORF">FM119_08415</name>
</gene>
<name>A0A1R4JNC9_9MICO</name>
<dbReference type="GO" id="GO:0050308">
    <property type="term" value="F:sugar-phosphatase activity"/>
    <property type="evidence" value="ECO:0007669"/>
    <property type="project" value="TreeGrafter"/>
</dbReference>
<dbReference type="NCBIfam" id="TIGR01509">
    <property type="entry name" value="HAD-SF-IA-v3"/>
    <property type="match status" value="1"/>
</dbReference>
<dbReference type="EMBL" id="FUKR01000048">
    <property type="protein sequence ID" value="SJN33434.1"/>
    <property type="molecule type" value="Genomic_DNA"/>
</dbReference>
<dbReference type="Gene3D" id="3.40.50.1000">
    <property type="entry name" value="HAD superfamily/HAD-like"/>
    <property type="match status" value="1"/>
</dbReference>
<evidence type="ECO:0000313" key="2">
    <source>
        <dbReference type="Proteomes" id="UP000196778"/>
    </source>
</evidence>
<dbReference type="RefSeq" id="WP_087137223.1">
    <property type="nucleotide sequence ID" value="NZ_FUKR01000048.1"/>
</dbReference>
<protein>
    <submittedName>
        <fullName evidence="1">Putative phosphatase YfbT</fullName>
    </submittedName>
</protein>
<dbReference type="InterPro" id="IPR023198">
    <property type="entry name" value="PGP-like_dom2"/>
</dbReference>
<dbReference type="InterPro" id="IPR006439">
    <property type="entry name" value="HAD-SF_hydro_IA"/>
</dbReference>
<dbReference type="SFLD" id="SFLDG01135">
    <property type="entry name" value="C1.5.6:_HAD__Beta-PGM__Phospha"/>
    <property type="match status" value="1"/>
</dbReference>
<accession>A0A1R4JNC9</accession>
<keyword evidence="2" id="KW-1185">Reference proteome</keyword>
<organism evidence="1 2">
    <name type="scientific">Mycetocola reblochoni REB411</name>
    <dbReference type="NCBI Taxonomy" id="1255698"/>
    <lineage>
        <taxon>Bacteria</taxon>
        <taxon>Bacillati</taxon>
        <taxon>Actinomycetota</taxon>
        <taxon>Actinomycetes</taxon>
        <taxon>Micrococcales</taxon>
        <taxon>Microbacteriaceae</taxon>
        <taxon>Mycetocola</taxon>
    </lineage>
</organism>
<proteinExistence type="predicted"/>
<dbReference type="AlphaFoldDB" id="A0A1R4JNC9"/>
<dbReference type="InterPro" id="IPR051806">
    <property type="entry name" value="HAD-like_SPP"/>
</dbReference>
<dbReference type="SFLD" id="SFLDG01129">
    <property type="entry name" value="C1.5:_HAD__Beta-PGM__Phosphata"/>
    <property type="match status" value="1"/>
</dbReference>
<sequence length="211" mass="22147">MRARALLFDMDGTVLDSTPVVERLWKDLCRAEGIDADTVLPHIHGVRAIDSIRRFFPPAADHEALAAGLAERETTELDGVVALPGAGEVLAMLPPGSVALVTSATEPLMRARMRAAGLPVPDVVVTAEQVAEGKPDPEGYLRAARLLGVDPEDAIVFEDAPAGLAAARSAGMRAVAIGDGGGPEADGLPRLENYRDLDVHVASDGTISLRF</sequence>
<dbReference type="SUPFAM" id="SSF56784">
    <property type="entry name" value="HAD-like"/>
    <property type="match status" value="1"/>
</dbReference>
<dbReference type="InterPro" id="IPR023214">
    <property type="entry name" value="HAD_sf"/>
</dbReference>
<dbReference type="InterPro" id="IPR036412">
    <property type="entry name" value="HAD-like_sf"/>
</dbReference>
<reference evidence="2" key="1">
    <citation type="submission" date="2017-02" db="EMBL/GenBank/DDBJ databases">
        <authorList>
            <person name="Dridi B."/>
        </authorList>
    </citation>
    <scope>NUCLEOTIDE SEQUENCE [LARGE SCALE GENOMIC DNA]</scope>
    <source>
        <strain evidence="2">EB411</strain>
    </source>
</reference>
<dbReference type="PANTHER" id="PTHR43481">
    <property type="entry name" value="FRUCTOSE-1-PHOSPHATE PHOSPHATASE"/>
    <property type="match status" value="1"/>
</dbReference>
<dbReference type="Pfam" id="PF00702">
    <property type="entry name" value="Hydrolase"/>
    <property type="match status" value="1"/>
</dbReference>
<dbReference type="PANTHER" id="PTHR43481:SF4">
    <property type="entry name" value="GLYCEROL-1-PHOSPHATE PHOSPHOHYDROLASE 1-RELATED"/>
    <property type="match status" value="1"/>
</dbReference>